<dbReference type="InterPro" id="IPR000719">
    <property type="entry name" value="Prot_kinase_dom"/>
</dbReference>
<dbReference type="SUPFAM" id="SSF56112">
    <property type="entry name" value="Protein kinase-like (PK-like)"/>
    <property type="match status" value="1"/>
</dbReference>
<evidence type="ECO:0000256" key="6">
    <source>
        <dbReference type="ARBA" id="ARBA00022840"/>
    </source>
</evidence>
<dbReference type="PANTHER" id="PTHR24363">
    <property type="entry name" value="SERINE/THREONINE PROTEIN KINASE"/>
    <property type="match status" value="1"/>
</dbReference>
<organism evidence="12 13">
    <name type="scientific">Mastigocoleus testarum BC008</name>
    <dbReference type="NCBI Taxonomy" id="371196"/>
    <lineage>
        <taxon>Bacteria</taxon>
        <taxon>Bacillati</taxon>
        <taxon>Cyanobacteriota</taxon>
        <taxon>Cyanophyceae</taxon>
        <taxon>Nostocales</taxon>
        <taxon>Hapalosiphonaceae</taxon>
        <taxon>Mastigocoleus</taxon>
    </lineage>
</organism>
<evidence type="ECO:0000256" key="2">
    <source>
        <dbReference type="ARBA" id="ARBA00022527"/>
    </source>
</evidence>
<evidence type="ECO:0000313" key="13">
    <source>
        <dbReference type="Proteomes" id="UP000053372"/>
    </source>
</evidence>
<dbReference type="PANTHER" id="PTHR24363:SF0">
    <property type="entry name" value="SERINE_THREONINE KINASE LIKE DOMAIN CONTAINING 1"/>
    <property type="match status" value="1"/>
</dbReference>
<dbReference type="PROSITE" id="PS00109">
    <property type="entry name" value="PROTEIN_KINASE_TYR"/>
    <property type="match status" value="1"/>
</dbReference>
<dbReference type="CDD" id="cd14014">
    <property type="entry name" value="STKc_PknB_like"/>
    <property type="match status" value="1"/>
</dbReference>
<keyword evidence="4 9" id="KW-0547">Nucleotide-binding</keyword>
<proteinExistence type="predicted"/>
<feature type="binding site" evidence="9">
    <location>
        <position position="41"/>
    </location>
    <ligand>
        <name>ATP</name>
        <dbReference type="ChEBI" id="CHEBI:30616"/>
    </ligand>
</feature>
<dbReference type="AlphaFoldDB" id="A0A0V7ZX76"/>
<evidence type="ECO:0000256" key="7">
    <source>
        <dbReference type="ARBA" id="ARBA00047899"/>
    </source>
</evidence>
<evidence type="ECO:0000256" key="5">
    <source>
        <dbReference type="ARBA" id="ARBA00022777"/>
    </source>
</evidence>
<keyword evidence="2" id="KW-0723">Serine/threonine-protein kinase</keyword>
<evidence type="ECO:0000313" key="11">
    <source>
        <dbReference type="EMBL" id="KST69180.1"/>
    </source>
</evidence>
<evidence type="ECO:0000256" key="4">
    <source>
        <dbReference type="ARBA" id="ARBA00022741"/>
    </source>
</evidence>
<keyword evidence="3" id="KW-0808">Transferase</keyword>
<dbReference type="GO" id="GO:0005524">
    <property type="term" value="F:ATP binding"/>
    <property type="evidence" value="ECO:0007669"/>
    <property type="project" value="UniProtKB-UniRule"/>
</dbReference>
<accession>A0A0V7ZX76</accession>
<comment type="catalytic activity">
    <reaction evidence="8">
        <text>L-seryl-[protein] + ATP = O-phospho-L-seryl-[protein] + ADP + H(+)</text>
        <dbReference type="Rhea" id="RHEA:17989"/>
        <dbReference type="Rhea" id="RHEA-COMP:9863"/>
        <dbReference type="Rhea" id="RHEA-COMP:11604"/>
        <dbReference type="ChEBI" id="CHEBI:15378"/>
        <dbReference type="ChEBI" id="CHEBI:29999"/>
        <dbReference type="ChEBI" id="CHEBI:30616"/>
        <dbReference type="ChEBI" id="CHEBI:83421"/>
        <dbReference type="ChEBI" id="CHEBI:456216"/>
        <dbReference type="EC" id="2.7.11.1"/>
    </reaction>
</comment>
<keyword evidence="13" id="KW-1185">Reference proteome</keyword>
<dbReference type="EMBL" id="LMTZ01000034">
    <property type="protein sequence ID" value="KST69180.1"/>
    <property type="molecule type" value="Genomic_DNA"/>
</dbReference>
<dbReference type="RefSeq" id="WP_027844152.1">
    <property type="nucleotide sequence ID" value="NZ_LMTZ01000033.1"/>
</dbReference>
<dbReference type="PROSITE" id="PS00107">
    <property type="entry name" value="PROTEIN_KINASE_ATP"/>
    <property type="match status" value="1"/>
</dbReference>
<sequence>MNAGKLISNRYLIQRFLGQGGFGRTYLAYDTQRFGEACVLKEFVPANRGKEVFRKSQELFEREAKILYNVDHPQIPKFISWFTDQQRLFIVQEYIEGKTYSQVLQERISQTGKPFSEAEVNQWLWDMLPVLEYIHKRNLIHRDISLDNIMLRTDQSKPVLIDFGLAKEKISKIWSVNNTKRSSFGSVVGKWGYAPVEQIRRGVCYYCSDIYTLGVCVIVLLTGKAPDLLLDRNFDWQWHSYVKLSDRLTAILNKMLAEKPDDRYQSANEVLRELELPNFIEEKTAISSVKKIEINIDQVKRKHEVAEICASDEFKLIEQKVNNLKNRRKISENISLEIQRSANIVFNQKFPNQNSSSKLKGDLLQTSISRPLEPELIISQIPISQPLEPELIISQTPISQPLNPEFINYCEQELNRIIGPFAHFVVKDILAEYPHIKQEQFIESLASKISDSKGSQNFKQRIEQAKKYQVMKYDKKKMQGNSVALNIEFIEHCRQELLLCLGPVANFVLDDILDQSPEISVEQLIKALIEAIGDPKQVEKFKKRLRLPKI</sequence>
<evidence type="ECO:0000256" key="3">
    <source>
        <dbReference type="ARBA" id="ARBA00022679"/>
    </source>
</evidence>
<dbReference type="PROSITE" id="PS50011">
    <property type="entry name" value="PROTEIN_KINASE_DOM"/>
    <property type="match status" value="1"/>
</dbReference>
<evidence type="ECO:0000256" key="1">
    <source>
        <dbReference type="ARBA" id="ARBA00012513"/>
    </source>
</evidence>
<dbReference type="InterPro" id="IPR058395">
    <property type="entry name" value="DUF8082"/>
</dbReference>
<keyword evidence="5" id="KW-0418">Kinase</keyword>
<dbReference type="InterPro" id="IPR011009">
    <property type="entry name" value="Kinase-like_dom_sf"/>
</dbReference>
<name>A0A0V7ZX76_9CYAN</name>
<dbReference type="InterPro" id="IPR008266">
    <property type="entry name" value="Tyr_kinase_AS"/>
</dbReference>
<dbReference type="InterPro" id="IPR017441">
    <property type="entry name" value="Protein_kinase_ATP_BS"/>
</dbReference>
<dbReference type="Gene3D" id="3.30.200.20">
    <property type="entry name" value="Phosphorylase Kinase, domain 1"/>
    <property type="match status" value="1"/>
</dbReference>
<gene>
    <name evidence="11" type="ORF">BC008_03060</name>
    <name evidence="12" type="ORF">BC008_03160</name>
</gene>
<evidence type="ECO:0000256" key="8">
    <source>
        <dbReference type="ARBA" id="ARBA00048679"/>
    </source>
</evidence>
<protein>
    <recommendedName>
        <fullName evidence="1">non-specific serine/threonine protein kinase</fullName>
        <ecNumber evidence="1">2.7.11.1</ecNumber>
    </recommendedName>
</protein>
<evidence type="ECO:0000256" key="9">
    <source>
        <dbReference type="PROSITE-ProRule" id="PRU10141"/>
    </source>
</evidence>
<dbReference type="EMBL" id="LMTZ01000033">
    <property type="protein sequence ID" value="KST69200.1"/>
    <property type="molecule type" value="Genomic_DNA"/>
</dbReference>
<dbReference type="Gene3D" id="1.10.510.10">
    <property type="entry name" value="Transferase(Phosphotransferase) domain 1"/>
    <property type="match status" value="1"/>
</dbReference>
<dbReference type="Pfam" id="PF26309">
    <property type="entry name" value="DUF8082"/>
    <property type="match status" value="2"/>
</dbReference>
<dbReference type="Pfam" id="PF00069">
    <property type="entry name" value="Pkinase"/>
    <property type="match status" value="1"/>
</dbReference>
<reference evidence="12 13" key="1">
    <citation type="journal article" date="2015" name="Genome Announc.">
        <title>Draft Genome of the Euendolithic (true boring) Cyanobacterium Mastigocoleus testarum strain BC008.</title>
        <authorList>
            <person name="Guida B.S."/>
            <person name="Garcia-Pichel F."/>
        </authorList>
    </citation>
    <scope>NUCLEOTIDE SEQUENCE [LARGE SCALE GENOMIC DNA]</scope>
    <source>
        <strain evidence="12 13">BC008</strain>
    </source>
</reference>
<dbReference type="GO" id="GO:0004674">
    <property type="term" value="F:protein serine/threonine kinase activity"/>
    <property type="evidence" value="ECO:0007669"/>
    <property type="project" value="UniProtKB-KW"/>
</dbReference>
<comment type="caution">
    <text evidence="12">The sequence shown here is derived from an EMBL/GenBank/DDBJ whole genome shotgun (WGS) entry which is preliminary data.</text>
</comment>
<evidence type="ECO:0000259" key="10">
    <source>
        <dbReference type="PROSITE" id="PS50011"/>
    </source>
</evidence>
<comment type="catalytic activity">
    <reaction evidence="7">
        <text>L-threonyl-[protein] + ATP = O-phospho-L-threonyl-[protein] + ADP + H(+)</text>
        <dbReference type="Rhea" id="RHEA:46608"/>
        <dbReference type="Rhea" id="RHEA-COMP:11060"/>
        <dbReference type="Rhea" id="RHEA-COMP:11605"/>
        <dbReference type="ChEBI" id="CHEBI:15378"/>
        <dbReference type="ChEBI" id="CHEBI:30013"/>
        <dbReference type="ChEBI" id="CHEBI:30616"/>
        <dbReference type="ChEBI" id="CHEBI:61977"/>
        <dbReference type="ChEBI" id="CHEBI:456216"/>
        <dbReference type="EC" id="2.7.11.1"/>
    </reaction>
</comment>
<dbReference type="EC" id="2.7.11.1" evidence="1"/>
<keyword evidence="6 9" id="KW-0067">ATP-binding</keyword>
<dbReference type="OrthoDB" id="507628at2"/>
<feature type="domain" description="Protein kinase" evidence="10">
    <location>
        <begin position="11"/>
        <end position="279"/>
    </location>
</feature>
<dbReference type="Proteomes" id="UP000053372">
    <property type="component" value="Unassembled WGS sequence"/>
</dbReference>
<evidence type="ECO:0000313" key="12">
    <source>
        <dbReference type="EMBL" id="KST69200.1"/>
    </source>
</evidence>